<reference evidence="2 3" key="1">
    <citation type="journal article" date="2023" name="Plants (Basel)">
        <title>Bridging the Gap: Combining Genomics and Transcriptomics Approaches to Understand Stylosanthes scabra, an Orphan Legume from the Brazilian Caatinga.</title>
        <authorList>
            <person name="Ferreira-Neto J.R.C."/>
            <person name="da Silva M.D."/>
            <person name="Binneck E."/>
            <person name="de Melo N.F."/>
            <person name="da Silva R.H."/>
            <person name="de Melo A.L.T.M."/>
            <person name="Pandolfi V."/>
            <person name="Bustamante F.O."/>
            <person name="Brasileiro-Vidal A.C."/>
            <person name="Benko-Iseppon A.M."/>
        </authorList>
    </citation>
    <scope>NUCLEOTIDE SEQUENCE [LARGE SCALE GENOMIC DNA]</scope>
    <source>
        <tissue evidence="2">Leaves</tissue>
    </source>
</reference>
<evidence type="ECO:0000313" key="3">
    <source>
        <dbReference type="Proteomes" id="UP001341840"/>
    </source>
</evidence>
<evidence type="ECO:0000313" key="2">
    <source>
        <dbReference type="EMBL" id="MED6212130.1"/>
    </source>
</evidence>
<feature type="compositionally biased region" description="Polar residues" evidence="1">
    <location>
        <begin position="20"/>
        <end position="38"/>
    </location>
</feature>
<protein>
    <recommendedName>
        <fullName evidence="4">Ubiquitin-like protease family profile domain-containing protein</fullName>
    </recommendedName>
</protein>
<dbReference type="SUPFAM" id="SSF54001">
    <property type="entry name" value="Cysteine proteinases"/>
    <property type="match status" value="1"/>
</dbReference>
<gene>
    <name evidence="2" type="ORF">PIB30_080306</name>
</gene>
<sequence>MGQDKGQKPTPDSPHDPSIPSFSLNIDWSRPLGTQEQPPKTLEDEFLLTARTIAVIESMDKHVVSLMCHVLNTEEDEQFEKLVYCVPPEILQRMFDTHHHNWMDKKKKKPHDISTLKNHEEYLIYLDREKLLSHRFLFAPMLYSEHWWLYVLDKSQQEMFVLDSKNISSPTDERTALNKFAMELIDPTILAGCCTYNIEQWTEPMLEEFMKKLVVKIIMSKENSLRADAIKGEQNTRVTKHGAAL</sequence>
<dbReference type="EMBL" id="JASCZI010242821">
    <property type="protein sequence ID" value="MED6212130.1"/>
    <property type="molecule type" value="Genomic_DNA"/>
</dbReference>
<organism evidence="2 3">
    <name type="scientific">Stylosanthes scabra</name>
    <dbReference type="NCBI Taxonomy" id="79078"/>
    <lineage>
        <taxon>Eukaryota</taxon>
        <taxon>Viridiplantae</taxon>
        <taxon>Streptophyta</taxon>
        <taxon>Embryophyta</taxon>
        <taxon>Tracheophyta</taxon>
        <taxon>Spermatophyta</taxon>
        <taxon>Magnoliopsida</taxon>
        <taxon>eudicotyledons</taxon>
        <taxon>Gunneridae</taxon>
        <taxon>Pentapetalae</taxon>
        <taxon>rosids</taxon>
        <taxon>fabids</taxon>
        <taxon>Fabales</taxon>
        <taxon>Fabaceae</taxon>
        <taxon>Papilionoideae</taxon>
        <taxon>50 kb inversion clade</taxon>
        <taxon>dalbergioids sensu lato</taxon>
        <taxon>Dalbergieae</taxon>
        <taxon>Pterocarpus clade</taxon>
        <taxon>Stylosanthes</taxon>
    </lineage>
</organism>
<dbReference type="InterPro" id="IPR038765">
    <property type="entry name" value="Papain-like_cys_pep_sf"/>
</dbReference>
<feature type="region of interest" description="Disordered" evidence="1">
    <location>
        <begin position="1"/>
        <end position="40"/>
    </location>
</feature>
<evidence type="ECO:0000256" key="1">
    <source>
        <dbReference type="SAM" id="MobiDB-lite"/>
    </source>
</evidence>
<name>A0ABU6YQC1_9FABA</name>
<evidence type="ECO:0008006" key="4">
    <source>
        <dbReference type="Google" id="ProtNLM"/>
    </source>
</evidence>
<accession>A0ABU6YQC1</accession>
<keyword evidence="3" id="KW-1185">Reference proteome</keyword>
<dbReference type="Proteomes" id="UP001341840">
    <property type="component" value="Unassembled WGS sequence"/>
</dbReference>
<proteinExistence type="predicted"/>
<comment type="caution">
    <text evidence="2">The sequence shown here is derived from an EMBL/GenBank/DDBJ whole genome shotgun (WGS) entry which is preliminary data.</text>
</comment>
<dbReference type="Gene3D" id="3.40.395.10">
    <property type="entry name" value="Adenoviral Proteinase, Chain A"/>
    <property type="match status" value="1"/>
</dbReference>